<evidence type="ECO:0000313" key="2">
    <source>
        <dbReference type="WBParaSite" id="nRc.2.0.1.t26720-RA"/>
    </source>
</evidence>
<name>A0A915JKM6_ROMCU</name>
<reference evidence="2" key="1">
    <citation type="submission" date="2022-11" db="UniProtKB">
        <authorList>
            <consortium name="WormBaseParasite"/>
        </authorList>
    </citation>
    <scope>IDENTIFICATION</scope>
</reference>
<organism evidence="1 2">
    <name type="scientific">Romanomermis culicivorax</name>
    <name type="common">Nematode worm</name>
    <dbReference type="NCBI Taxonomy" id="13658"/>
    <lineage>
        <taxon>Eukaryota</taxon>
        <taxon>Metazoa</taxon>
        <taxon>Ecdysozoa</taxon>
        <taxon>Nematoda</taxon>
        <taxon>Enoplea</taxon>
        <taxon>Dorylaimia</taxon>
        <taxon>Mermithida</taxon>
        <taxon>Mermithoidea</taxon>
        <taxon>Mermithidae</taxon>
        <taxon>Romanomermis</taxon>
    </lineage>
</organism>
<sequence length="153" mass="17331">MVKNVLLHPKDCLMIMLKFAKVVAVVLNCPANDAENAKLGVSKMELFIRKVEVFIRKVEVLISVGLALEKAMLKRPVKCPIKNRGGKLLNSRKFLGIITNRHLVEKRHFHQKGLDNFLMVEFFIFILEKKLDIGQNSTEEGGMVFTSTQSHGI</sequence>
<evidence type="ECO:0000313" key="1">
    <source>
        <dbReference type="Proteomes" id="UP000887565"/>
    </source>
</evidence>
<dbReference type="WBParaSite" id="nRc.2.0.1.t26720-RA">
    <property type="protein sequence ID" value="nRc.2.0.1.t26720-RA"/>
    <property type="gene ID" value="nRc.2.0.1.g26720"/>
</dbReference>
<dbReference type="AlphaFoldDB" id="A0A915JKM6"/>
<keyword evidence="1" id="KW-1185">Reference proteome</keyword>
<dbReference type="Proteomes" id="UP000887565">
    <property type="component" value="Unplaced"/>
</dbReference>
<protein>
    <submittedName>
        <fullName evidence="2">Uncharacterized protein</fullName>
    </submittedName>
</protein>
<proteinExistence type="predicted"/>
<accession>A0A915JKM6</accession>